<evidence type="ECO:0000259" key="11">
    <source>
        <dbReference type="PROSITE" id="PS50041"/>
    </source>
</evidence>
<comment type="subcellular location">
    <subcellularLocation>
        <location evidence="1">Membrane</location>
        <topology evidence="1">Single-pass type II membrane protein</topology>
    </subcellularLocation>
</comment>
<evidence type="ECO:0000313" key="12">
    <source>
        <dbReference type="Ensembl" id="ENSOGAP00000014974.2"/>
    </source>
</evidence>
<keyword evidence="3" id="KW-0430">Lectin</keyword>
<evidence type="ECO:0000256" key="10">
    <source>
        <dbReference type="SAM" id="Phobius"/>
    </source>
</evidence>
<feature type="domain" description="C-type lectin" evidence="11">
    <location>
        <begin position="129"/>
        <end position="230"/>
    </location>
</feature>
<dbReference type="PANTHER" id="PTHR22800">
    <property type="entry name" value="C-TYPE LECTIN PROTEINS"/>
    <property type="match status" value="1"/>
</dbReference>
<evidence type="ECO:0000256" key="5">
    <source>
        <dbReference type="ARBA" id="ARBA00022989"/>
    </source>
</evidence>
<feature type="transmembrane region" description="Helical" evidence="10">
    <location>
        <begin position="77"/>
        <end position="100"/>
    </location>
</feature>
<dbReference type="HOGENOM" id="CLU_049894_9_2_1"/>
<dbReference type="Ensembl" id="ENSOGAT00000016735.2">
    <property type="protein sequence ID" value="ENSOGAP00000014974.2"/>
    <property type="gene ID" value="ENSOGAG00000016730.2"/>
</dbReference>
<dbReference type="InterPro" id="IPR016187">
    <property type="entry name" value="CTDL_fold"/>
</dbReference>
<dbReference type="GeneTree" id="ENSGT00940000154752"/>
<dbReference type="GO" id="GO:0045954">
    <property type="term" value="P:positive regulation of natural killer cell mediated cytotoxicity"/>
    <property type="evidence" value="ECO:0007669"/>
    <property type="project" value="TreeGrafter"/>
</dbReference>
<keyword evidence="2 10" id="KW-0812">Transmembrane</keyword>
<keyword evidence="7" id="KW-0675">Receptor</keyword>
<dbReference type="GO" id="GO:0016020">
    <property type="term" value="C:membrane"/>
    <property type="evidence" value="ECO:0007669"/>
    <property type="project" value="UniProtKB-SubCell"/>
</dbReference>
<accession>H0XFZ9</accession>
<dbReference type="STRING" id="30611.ENSOGAP00000014974"/>
<reference evidence="12" key="2">
    <citation type="submission" date="2025-08" db="UniProtKB">
        <authorList>
            <consortium name="Ensembl"/>
        </authorList>
    </citation>
    <scope>IDENTIFICATION</scope>
</reference>
<dbReference type="GO" id="GO:0002223">
    <property type="term" value="P:stimulatory C-type lectin receptor signaling pathway"/>
    <property type="evidence" value="ECO:0007669"/>
    <property type="project" value="TreeGrafter"/>
</dbReference>
<dbReference type="Proteomes" id="UP000005225">
    <property type="component" value="Unassembled WGS sequence"/>
</dbReference>
<dbReference type="eggNOG" id="ENOG502S6IE">
    <property type="taxonomic scope" value="Eukaryota"/>
</dbReference>
<organism evidence="12 13">
    <name type="scientific">Otolemur garnettii</name>
    <name type="common">Small-eared galago</name>
    <name type="synonym">Garnett's greater bushbaby</name>
    <dbReference type="NCBI Taxonomy" id="30611"/>
    <lineage>
        <taxon>Eukaryota</taxon>
        <taxon>Metazoa</taxon>
        <taxon>Chordata</taxon>
        <taxon>Craniata</taxon>
        <taxon>Vertebrata</taxon>
        <taxon>Euteleostomi</taxon>
        <taxon>Mammalia</taxon>
        <taxon>Eutheria</taxon>
        <taxon>Euarchontoglires</taxon>
        <taxon>Primates</taxon>
        <taxon>Strepsirrhini</taxon>
        <taxon>Lorisiformes</taxon>
        <taxon>Galagidae</taxon>
        <taxon>Otolemur</taxon>
    </lineage>
</organism>
<feature type="compositionally biased region" description="Polar residues" evidence="9">
    <location>
        <begin position="1"/>
        <end position="10"/>
    </location>
</feature>
<dbReference type="EMBL" id="AAQR03189937">
    <property type="status" value="NOT_ANNOTATED_CDS"/>
    <property type="molecule type" value="Genomic_DNA"/>
</dbReference>
<evidence type="ECO:0000256" key="8">
    <source>
        <dbReference type="ARBA" id="ARBA00023180"/>
    </source>
</evidence>
<keyword evidence="6 10" id="KW-0472">Membrane</keyword>
<dbReference type="SMART" id="SM00034">
    <property type="entry name" value="CLECT"/>
    <property type="match status" value="1"/>
</dbReference>
<sequence>MKDQRVTFSRLNLAKDPKGHQRKPKGGKSSISETEQEISHEELNLQNATLNLQGEDEPCSHTFSLLPPDCHQLTAEILGVVCIVLLASVLKAITFIPFIVTQKQNNSLLNVTTQKAYHCDHCPEEWFTYSSNCYYSGKELKPWNESLMACASKNSTLLYIDSEEEMKFLDSLSLWSWIGVFRQSSGHPWVSINGSTFKLKIVEIKPGKHNCAELASLRLQSDGCGSPKFYHWCHKF</sequence>
<name>H0XFZ9_OTOGA</name>
<evidence type="ECO:0000256" key="4">
    <source>
        <dbReference type="ARBA" id="ARBA00022968"/>
    </source>
</evidence>
<protein>
    <recommendedName>
        <fullName evidence="11">C-type lectin domain-containing protein</fullName>
    </recommendedName>
</protein>
<evidence type="ECO:0000256" key="1">
    <source>
        <dbReference type="ARBA" id="ARBA00004606"/>
    </source>
</evidence>
<evidence type="ECO:0000256" key="6">
    <source>
        <dbReference type="ARBA" id="ARBA00023136"/>
    </source>
</evidence>
<dbReference type="PROSITE" id="PS50041">
    <property type="entry name" value="C_TYPE_LECTIN_2"/>
    <property type="match status" value="1"/>
</dbReference>
<gene>
    <name evidence="12" type="primary">LOC100962147</name>
</gene>
<keyword evidence="5 10" id="KW-1133">Transmembrane helix</keyword>
<dbReference type="InterPro" id="IPR033992">
    <property type="entry name" value="NKR-like_CTLD"/>
</dbReference>
<dbReference type="Gene3D" id="3.10.100.10">
    <property type="entry name" value="Mannose-Binding Protein A, subunit A"/>
    <property type="match status" value="1"/>
</dbReference>
<evidence type="ECO:0000256" key="3">
    <source>
        <dbReference type="ARBA" id="ARBA00022734"/>
    </source>
</evidence>
<dbReference type="InterPro" id="IPR001304">
    <property type="entry name" value="C-type_lectin-like"/>
</dbReference>
<dbReference type="Pfam" id="PF00059">
    <property type="entry name" value="Lectin_C"/>
    <property type="match status" value="1"/>
</dbReference>
<dbReference type="PANTHER" id="PTHR22800:SF242">
    <property type="entry name" value="NKG2-A_NKG2-B TYPE II INTEGRAL MEMBRANE PROTEIN"/>
    <property type="match status" value="1"/>
</dbReference>
<evidence type="ECO:0000313" key="13">
    <source>
        <dbReference type="Proteomes" id="UP000005225"/>
    </source>
</evidence>
<dbReference type="OMA" id="KEWLIYS"/>
<dbReference type="SUPFAM" id="SSF56436">
    <property type="entry name" value="C-type lectin-like"/>
    <property type="match status" value="1"/>
</dbReference>
<dbReference type="GO" id="GO:0030246">
    <property type="term" value="F:carbohydrate binding"/>
    <property type="evidence" value="ECO:0007669"/>
    <property type="project" value="UniProtKB-KW"/>
</dbReference>
<keyword evidence="8" id="KW-0325">Glycoprotein</keyword>
<dbReference type="InterPro" id="IPR016186">
    <property type="entry name" value="C-type_lectin-like/link_sf"/>
</dbReference>
<proteinExistence type="predicted"/>
<dbReference type="InterPro" id="IPR050919">
    <property type="entry name" value="NKG2/CD94_NK_receptors"/>
</dbReference>
<evidence type="ECO:0000256" key="9">
    <source>
        <dbReference type="SAM" id="MobiDB-lite"/>
    </source>
</evidence>
<evidence type="ECO:0000256" key="2">
    <source>
        <dbReference type="ARBA" id="ARBA00022692"/>
    </source>
</evidence>
<dbReference type="AlphaFoldDB" id="H0XFZ9"/>
<reference evidence="12" key="3">
    <citation type="submission" date="2025-09" db="UniProtKB">
        <authorList>
            <consortium name="Ensembl"/>
        </authorList>
    </citation>
    <scope>IDENTIFICATION</scope>
</reference>
<evidence type="ECO:0000256" key="7">
    <source>
        <dbReference type="ARBA" id="ARBA00023170"/>
    </source>
</evidence>
<dbReference type="CDD" id="cd03593">
    <property type="entry name" value="CLECT_NK_receptors_like"/>
    <property type="match status" value="1"/>
</dbReference>
<keyword evidence="4" id="KW-0735">Signal-anchor</keyword>
<feature type="region of interest" description="Disordered" evidence="9">
    <location>
        <begin position="1"/>
        <end position="38"/>
    </location>
</feature>
<dbReference type="Gene3D" id="1.10.287.770">
    <property type="entry name" value="YojJ-like"/>
    <property type="match status" value="1"/>
</dbReference>
<keyword evidence="13" id="KW-1185">Reference proteome</keyword>
<reference evidence="13" key="1">
    <citation type="submission" date="2011-03" db="EMBL/GenBank/DDBJ databases">
        <title>Version 3 of the genome sequence of Otolemur garnettii (Bushbaby).</title>
        <authorList>
            <consortium name="The Broad Institute Genome Sequencing Platform"/>
            <person name="Di Palma F."/>
            <person name="Johnson J."/>
            <person name="Lander E.S."/>
            <person name="Lindblad-Toh K."/>
            <person name="Jaffe D.B."/>
            <person name="Gnerre S."/>
            <person name="MacCallum I."/>
            <person name="Przybylski D."/>
            <person name="Ribeiro F.J."/>
            <person name="Burton J.N."/>
            <person name="Walker B.J."/>
            <person name="Sharpe T."/>
            <person name="Hall G."/>
        </authorList>
    </citation>
    <scope>NUCLEOTIDE SEQUENCE [LARGE SCALE GENOMIC DNA]</scope>
</reference>
<dbReference type="InParanoid" id="H0XFZ9"/>